<dbReference type="EMBL" id="JAUTBF010000001">
    <property type="protein sequence ID" value="MDQ1121849.1"/>
    <property type="molecule type" value="Genomic_DNA"/>
</dbReference>
<evidence type="ECO:0000313" key="1">
    <source>
        <dbReference type="EMBL" id="MDQ1121849.1"/>
    </source>
</evidence>
<reference evidence="1 2" key="1">
    <citation type="submission" date="2023-07" db="EMBL/GenBank/DDBJ databases">
        <title>Functional and genomic diversity of the sorghum phyllosphere microbiome.</title>
        <authorList>
            <person name="Shade A."/>
        </authorList>
    </citation>
    <scope>NUCLEOTIDE SEQUENCE [LARGE SCALE GENOMIC DNA]</scope>
    <source>
        <strain evidence="1 2">SORGH_AS_1207</strain>
    </source>
</reference>
<comment type="caution">
    <text evidence="1">The sequence shown here is derived from an EMBL/GenBank/DDBJ whole genome shotgun (WGS) entry which is preliminary data.</text>
</comment>
<accession>A0ABU0TSB2</accession>
<gene>
    <name evidence="1" type="ORF">QE412_000422</name>
</gene>
<name>A0ABU0TSB2_MICTR</name>
<evidence type="ECO:0000313" key="2">
    <source>
        <dbReference type="Proteomes" id="UP001226691"/>
    </source>
</evidence>
<sequence length="87" mass="9257">MADGAGAALHEHRASGERAGCQARRTVFVHGERAVGRHGGNAQARAERERRVIGERYRAFGGDDGVLGGRPGRTLVLREVDPDPLSG</sequence>
<organism evidence="1 2">
    <name type="scientific">Microbacterium trichothecenolyticum</name>
    <name type="common">Aureobacterium trichothecenolyticum</name>
    <dbReference type="NCBI Taxonomy" id="69370"/>
    <lineage>
        <taxon>Bacteria</taxon>
        <taxon>Bacillati</taxon>
        <taxon>Actinomycetota</taxon>
        <taxon>Actinomycetes</taxon>
        <taxon>Micrococcales</taxon>
        <taxon>Microbacteriaceae</taxon>
        <taxon>Microbacterium</taxon>
    </lineage>
</organism>
<proteinExistence type="predicted"/>
<dbReference type="Proteomes" id="UP001226691">
    <property type="component" value="Unassembled WGS sequence"/>
</dbReference>
<keyword evidence="2" id="KW-1185">Reference proteome</keyword>
<protein>
    <submittedName>
        <fullName evidence="1">Uncharacterized protein</fullName>
    </submittedName>
</protein>